<proteinExistence type="predicted"/>
<evidence type="ECO:0000313" key="4">
    <source>
        <dbReference type="EMBL" id="KAK9829546.1"/>
    </source>
</evidence>
<feature type="domain" description="RWD" evidence="3">
    <location>
        <begin position="1"/>
        <end position="118"/>
    </location>
</feature>
<reference evidence="4 5" key="1">
    <citation type="journal article" date="2024" name="Nat. Commun.">
        <title>Phylogenomics reveals the evolutionary origins of lichenization in chlorophyte algae.</title>
        <authorList>
            <person name="Puginier C."/>
            <person name="Libourel C."/>
            <person name="Otte J."/>
            <person name="Skaloud P."/>
            <person name="Haon M."/>
            <person name="Grisel S."/>
            <person name="Petersen M."/>
            <person name="Berrin J.G."/>
            <person name="Delaux P.M."/>
            <person name="Dal Grande F."/>
            <person name="Keller J."/>
        </authorList>
    </citation>
    <scope>NUCLEOTIDE SEQUENCE [LARGE SCALE GENOMIC DNA]</scope>
    <source>
        <strain evidence="4 5">SAG 2043</strain>
    </source>
</reference>
<name>A0AAW1R6T4_9CHLO</name>
<feature type="region of interest" description="Disordered" evidence="1">
    <location>
        <begin position="226"/>
        <end position="251"/>
    </location>
</feature>
<evidence type="ECO:0000256" key="1">
    <source>
        <dbReference type="SAM" id="MobiDB-lite"/>
    </source>
</evidence>
<dbReference type="Gene3D" id="6.20.400.10">
    <property type="match status" value="1"/>
</dbReference>
<keyword evidence="2" id="KW-0472">Membrane</keyword>
<dbReference type="GO" id="GO:0051246">
    <property type="term" value="P:regulation of protein metabolic process"/>
    <property type="evidence" value="ECO:0007669"/>
    <property type="project" value="UniProtKB-ARBA"/>
</dbReference>
<dbReference type="CDD" id="cd23823">
    <property type="entry name" value="RWD_GCN2"/>
    <property type="match status" value="1"/>
</dbReference>
<feature type="compositionally biased region" description="Basic and acidic residues" evidence="1">
    <location>
        <begin position="132"/>
        <end position="151"/>
    </location>
</feature>
<dbReference type="FunFam" id="3.10.110.10:FF:000050">
    <property type="entry name" value="eIF-2-alpha kinase GCN2"/>
    <property type="match status" value="1"/>
</dbReference>
<evidence type="ECO:0000259" key="3">
    <source>
        <dbReference type="PROSITE" id="PS50908"/>
    </source>
</evidence>
<dbReference type="GO" id="GO:0010468">
    <property type="term" value="P:regulation of gene expression"/>
    <property type="evidence" value="ECO:0007669"/>
    <property type="project" value="UniProtKB-ARBA"/>
</dbReference>
<feature type="transmembrane region" description="Helical" evidence="2">
    <location>
        <begin position="303"/>
        <end position="325"/>
    </location>
</feature>
<keyword evidence="2" id="KW-1133">Transmembrane helix</keyword>
<dbReference type="Proteomes" id="UP001489004">
    <property type="component" value="Unassembled WGS sequence"/>
</dbReference>
<dbReference type="EMBL" id="JALJOR010000001">
    <property type="protein sequence ID" value="KAK9829546.1"/>
    <property type="molecule type" value="Genomic_DNA"/>
</dbReference>
<dbReference type="GO" id="GO:0009706">
    <property type="term" value="C:chloroplast inner membrane"/>
    <property type="evidence" value="ECO:0007669"/>
    <property type="project" value="TreeGrafter"/>
</dbReference>
<dbReference type="PROSITE" id="PS50908">
    <property type="entry name" value="RWD"/>
    <property type="match status" value="1"/>
</dbReference>
<sequence length="592" mass="64356">MEIEALQAILMEEFQELPGSKPAGWDTDAPCYLITILPSQEDAEASTSGVEVGIEIVFAHTPSYPDEAPLVKARSIRGLSPEDLAQLQALLEQTAQENLGMAMIYALVSAAQEWLRDKVLGDGAGEAVLDPEEAKKRREEEEERKLAEIRSHGTPVTPQTFVEWKQRFDAEIAAIKARSQDSTAKEVDKGPTGKEFFLQQEALGKEAEEESEVPEDDEDYEAEYAAEANAEAKAEGSDEEEDFDPDELDDDEEDDAFLDEYLSKKTLAVSAANNGPDVPPEKQGFIAKILRPLRDFGVGRTSLWEGGVGLFVFVGIGFALLLTTWARGGQLGRKGGGYQAVLEFPLACGISTGTPVRIRGVPVGSVLSVQPSLERVKVLAEIKDVTTVIPRNSLIEANQSGLIAEPLIDITPQLPIPDYVANPLDPDCEKEGKVVCHQGHIKGQPGVALDDLVYICTKIARQMDANGLDKVFDAAEAATATIEEARPLLARTQELIEEVTPLLNELRQGSLVGNLEEMTKTVADVMADVRKLENEVLTPENVRALRDSIVTLTKCAENLETVTSDFAGVTGDAKVKTHLKQLIEALSRVVSD</sequence>
<dbReference type="Pfam" id="PF16543">
    <property type="entry name" value="DFRP_C"/>
    <property type="match status" value="1"/>
</dbReference>
<dbReference type="Pfam" id="PF05773">
    <property type="entry name" value="RWD"/>
    <property type="match status" value="1"/>
</dbReference>
<dbReference type="InterPro" id="IPR039342">
    <property type="entry name" value="TGD2-like"/>
</dbReference>
<evidence type="ECO:0000313" key="5">
    <source>
        <dbReference type="Proteomes" id="UP001489004"/>
    </source>
</evidence>
<dbReference type="GO" id="GO:0005319">
    <property type="term" value="F:lipid transporter activity"/>
    <property type="evidence" value="ECO:0007669"/>
    <property type="project" value="TreeGrafter"/>
</dbReference>
<dbReference type="PANTHER" id="PTHR34675">
    <property type="entry name" value="PROTEIN TRIGALACTOSYLDIACYLGLYCEROL 2, CHLOROPLASTIC"/>
    <property type="match status" value="1"/>
</dbReference>
<dbReference type="PANTHER" id="PTHR34675:SF1">
    <property type="entry name" value="PROTEIN TRIGALACTOSYLDIACYLGLYCEROL 2, CHLOROPLASTIC"/>
    <property type="match status" value="1"/>
</dbReference>
<dbReference type="AlphaFoldDB" id="A0AAW1R6T4"/>
<gene>
    <name evidence="4" type="ORF">WJX72_006404</name>
</gene>
<dbReference type="InterPro" id="IPR016135">
    <property type="entry name" value="UBQ-conjugating_enzyme/RWD"/>
</dbReference>
<organism evidence="4 5">
    <name type="scientific">[Myrmecia] bisecta</name>
    <dbReference type="NCBI Taxonomy" id="41462"/>
    <lineage>
        <taxon>Eukaryota</taxon>
        <taxon>Viridiplantae</taxon>
        <taxon>Chlorophyta</taxon>
        <taxon>core chlorophytes</taxon>
        <taxon>Trebouxiophyceae</taxon>
        <taxon>Trebouxiales</taxon>
        <taxon>Trebouxiaceae</taxon>
        <taxon>Myrmecia</taxon>
    </lineage>
</organism>
<dbReference type="Pfam" id="PF02470">
    <property type="entry name" value="MlaD"/>
    <property type="match status" value="1"/>
</dbReference>
<keyword evidence="5" id="KW-1185">Reference proteome</keyword>
<feature type="compositionally biased region" description="Acidic residues" evidence="1">
    <location>
        <begin position="237"/>
        <end position="251"/>
    </location>
</feature>
<dbReference type="GO" id="GO:0033554">
    <property type="term" value="P:cellular response to stress"/>
    <property type="evidence" value="ECO:0007669"/>
    <property type="project" value="UniProtKB-ARBA"/>
</dbReference>
<dbReference type="GO" id="GO:0009893">
    <property type="term" value="P:positive regulation of metabolic process"/>
    <property type="evidence" value="ECO:0007669"/>
    <property type="project" value="UniProtKB-ARBA"/>
</dbReference>
<dbReference type="SMART" id="SM00591">
    <property type="entry name" value="RWD"/>
    <property type="match status" value="1"/>
</dbReference>
<protein>
    <recommendedName>
        <fullName evidence="3">RWD domain-containing protein</fullName>
    </recommendedName>
</protein>
<dbReference type="SUPFAM" id="SSF54495">
    <property type="entry name" value="UBC-like"/>
    <property type="match status" value="1"/>
</dbReference>
<feature type="region of interest" description="Disordered" evidence="1">
    <location>
        <begin position="130"/>
        <end position="153"/>
    </location>
</feature>
<comment type="caution">
    <text evidence="4">The sequence shown here is derived from an EMBL/GenBank/DDBJ whole genome shotgun (WGS) entry which is preliminary data.</text>
</comment>
<keyword evidence="2" id="KW-0812">Transmembrane</keyword>
<dbReference type="InterPro" id="IPR032378">
    <property type="entry name" value="ZC3H15/TMA46_C"/>
</dbReference>
<dbReference type="Gene3D" id="3.10.110.10">
    <property type="entry name" value="Ubiquitin Conjugating Enzyme"/>
    <property type="match status" value="1"/>
</dbReference>
<dbReference type="InterPro" id="IPR006575">
    <property type="entry name" value="RWD_dom"/>
</dbReference>
<accession>A0AAW1R6T4</accession>
<dbReference type="InterPro" id="IPR003399">
    <property type="entry name" value="Mce/MlaD"/>
</dbReference>
<dbReference type="GO" id="GO:0005543">
    <property type="term" value="F:phospholipid binding"/>
    <property type="evidence" value="ECO:0007669"/>
    <property type="project" value="TreeGrafter"/>
</dbReference>
<evidence type="ECO:0000256" key="2">
    <source>
        <dbReference type="SAM" id="Phobius"/>
    </source>
</evidence>